<organism evidence="2 3">
    <name type="scientific">Pendulispora brunnea</name>
    <dbReference type="NCBI Taxonomy" id="2905690"/>
    <lineage>
        <taxon>Bacteria</taxon>
        <taxon>Pseudomonadati</taxon>
        <taxon>Myxococcota</taxon>
        <taxon>Myxococcia</taxon>
        <taxon>Myxococcales</taxon>
        <taxon>Sorangiineae</taxon>
        <taxon>Pendulisporaceae</taxon>
        <taxon>Pendulispora</taxon>
    </lineage>
</organism>
<name>A0ABZ2K6Y9_9BACT</name>
<dbReference type="RefSeq" id="WP_394845045.1">
    <property type="nucleotide sequence ID" value="NZ_CP089982.1"/>
</dbReference>
<protein>
    <recommendedName>
        <fullName evidence="4">Lipoprotein</fullName>
    </recommendedName>
</protein>
<accession>A0ABZ2K6Y9</accession>
<sequence>MTSTWKRIVVASIVGVSFAVVACGGEDVSLGKGTGELTSGDAGGSCTPNKCANQAVGCMQGQTVFNEQCVPDPHAGTGSSPAGACMLIGDCAQFDPGCGPHACDAQKAGCAIASGEPEKHPTNLKCVPDPQAGVGSNPVGHCILSFECAE</sequence>
<feature type="signal peptide" evidence="1">
    <location>
        <begin position="1"/>
        <end position="22"/>
    </location>
</feature>
<reference evidence="2 3" key="1">
    <citation type="submission" date="2021-12" db="EMBL/GenBank/DDBJ databases">
        <title>Discovery of the Pendulisporaceae a myxobacterial family with distinct sporulation behavior and unique specialized metabolism.</title>
        <authorList>
            <person name="Garcia R."/>
            <person name="Popoff A."/>
            <person name="Bader C.D."/>
            <person name="Loehr J."/>
            <person name="Walesch S."/>
            <person name="Walt C."/>
            <person name="Boldt J."/>
            <person name="Bunk B."/>
            <person name="Haeckl F.J.F.P.J."/>
            <person name="Gunesch A.P."/>
            <person name="Birkelbach J."/>
            <person name="Nuebel U."/>
            <person name="Pietschmann T."/>
            <person name="Bach T."/>
            <person name="Mueller R."/>
        </authorList>
    </citation>
    <scope>NUCLEOTIDE SEQUENCE [LARGE SCALE GENOMIC DNA]</scope>
    <source>
        <strain evidence="2 3">MSr12523</strain>
    </source>
</reference>
<evidence type="ECO:0000313" key="3">
    <source>
        <dbReference type="Proteomes" id="UP001379533"/>
    </source>
</evidence>
<evidence type="ECO:0008006" key="4">
    <source>
        <dbReference type="Google" id="ProtNLM"/>
    </source>
</evidence>
<proteinExistence type="predicted"/>
<keyword evidence="1" id="KW-0732">Signal</keyword>
<dbReference type="EMBL" id="CP089982">
    <property type="protein sequence ID" value="WXA94439.1"/>
    <property type="molecule type" value="Genomic_DNA"/>
</dbReference>
<feature type="chain" id="PRO_5046449532" description="Lipoprotein" evidence="1">
    <location>
        <begin position="23"/>
        <end position="150"/>
    </location>
</feature>
<dbReference type="PROSITE" id="PS51257">
    <property type="entry name" value="PROKAR_LIPOPROTEIN"/>
    <property type="match status" value="1"/>
</dbReference>
<evidence type="ECO:0000256" key="1">
    <source>
        <dbReference type="SAM" id="SignalP"/>
    </source>
</evidence>
<dbReference type="Proteomes" id="UP001379533">
    <property type="component" value="Chromosome"/>
</dbReference>
<evidence type="ECO:0000313" key="2">
    <source>
        <dbReference type="EMBL" id="WXA94439.1"/>
    </source>
</evidence>
<gene>
    <name evidence="2" type="ORF">LZC95_49335</name>
</gene>
<keyword evidence="3" id="KW-1185">Reference proteome</keyword>